<organism evidence="1 2">
    <name type="scientific">Melastoma candidum</name>
    <dbReference type="NCBI Taxonomy" id="119954"/>
    <lineage>
        <taxon>Eukaryota</taxon>
        <taxon>Viridiplantae</taxon>
        <taxon>Streptophyta</taxon>
        <taxon>Embryophyta</taxon>
        <taxon>Tracheophyta</taxon>
        <taxon>Spermatophyta</taxon>
        <taxon>Magnoliopsida</taxon>
        <taxon>eudicotyledons</taxon>
        <taxon>Gunneridae</taxon>
        <taxon>Pentapetalae</taxon>
        <taxon>rosids</taxon>
        <taxon>malvids</taxon>
        <taxon>Myrtales</taxon>
        <taxon>Melastomataceae</taxon>
        <taxon>Melastomatoideae</taxon>
        <taxon>Melastomateae</taxon>
        <taxon>Melastoma</taxon>
    </lineage>
</organism>
<protein>
    <submittedName>
        <fullName evidence="1">Uncharacterized protein</fullName>
    </submittedName>
</protein>
<proteinExistence type="predicted"/>
<accession>A0ACB9RXK6</accession>
<dbReference type="EMBL" id="CM042882">
    <property type="protein sequence ID" value="KAI4383574.1"/>
    <property type="molecule type" value="Genomic_DNA"/>
</dbReference>
<gene>
    <name evidence="1" type="ORF">MLD38_009394</name>
</gene>
<reference evidence="2" key="1">
    <citation type="journal article" date="2023" name="Front. Plant Sci.">
        <title>Chromosomal-level genome assembly of Melastoma candidum provides insights into trichome evolution.</title>
        <authorList>
            <person name="Zhong Y."/>
            <person name="Wu W."/>
            <person name="Sun C."/>
            <person name="Zou P."/>
            <person name="Liu Y."/>
            <person name="Dai S."/>
            <person name="Zhou R."/>
        </authorList>
    </citation>
    <scope>NUCLEOTIDE SEQUENCE [LARGE SCALE GENOMIC DNA]</scope>
</reference>
<evidence type="ECO:0000313" key="1">
    <source>
        <dbReference type="EMBL" id="KAI4383574.1"/>
    </source>
</evidence>
<sequence length="192" mass="19830">MAAASMASMAMLNAKPLRTIKNNKLPAAAKTASASSQKVISLEATKQGLSASSALAGAMFATIAASEPALAAQQIAEIADGDSRGTALLLPIIPALAWVLYNILQPALNQLNRMRETKGVVVGLGLGGIGAFAVAEQAQAAITEVFGAIAADAPQSDNRGQLLLIVVTPALLWVGYNILRPALNQLERMRSD</sequence>
<comment type="caution">
    <text evidence="1">The sequence shown here is derived from an EMBL/GenBank/DDBJ whole genome shotgun (WGS) entry which is preliminary data.</text>
</comment>
<name>A0ACB9RXK6_9MYRT</name>
<keyword evidence="2" id="KW-1185">Reference proteome</keyword>
<dbReference type="Proteomes" id="UP001057402">
    <property type="component" value="Chromosome 3"/>
</dbReference>
<evidence type="ECO:0000313" key="2">
    <source>
        <dbReference type="Proteomes" id="UP001057402"/>
    </source>
</evidence>